<feature type="domain" description="Aspartate/glutamate/uridylate kinase" evidence="10">
    <location>
        <begin position="5"/>
        <end position="244"/>
    </location>
</feature>
<comment type="function">
    <text evidence="9">Catalyzes the ATP-dependent phosphorylation of N-acetyl-L-glutamate.</text>
</comment>
<name>A0A2V1IQ08_9BACT</name>
<sequence>MEETIKVIKIGGNVVDNPEALARFIDDFVKLPGRKILVHGGGKEATRMSSRLEIPTTMIEGRRVTTRETLDVVTMVYAGLVNKRVVSMLQAAGCNALGLTGADGNAIRATRRKPEPIDYGFVGDIAPEGVNASLIGSLLDAGVTPVFCAITHDGNGSLLNCNADTIASAVATGTASLSPVELIYCFEQPGVMEDIERPDSVIPLITPDIYKRLRAEGVVSKGMIPKIDNAFAAIAAGVRSVTIKHSDALNRTSGTVIRD</sequence>
<feature type="binding site" evidence="9">
    <location>
        <position position="63"/>
    </location>
    <ligand>
        <name>substrate</name>
    </ligand>
</feature>
<evidence type="ECO:0000259" key="10">
    <source>
        <dbReference type="Pfam" id="PF00696"/>
    </source>
</evidence>
<evidence type="ECO:0000256" key="6">
    <source>
        <dbReference type="ARBA" id="ARBA00022777"/>
    </source>
</evidence>
<dbReference type="EMBL" id="PUEC01000013">
    <property type="protein sequence ID" value="PWB02362.1"/>
    <property type="molecule type" value="Genomic_DNA"/>
</dbReference>
<dbReference type="HAMAP" id="MF_00082">
    <property type="entry name" value="ArgB"/>
    <property type="match status" value="1"/>
</dbReference>
<protein>
    <recommendedName>
        <fullName evidence="9">Acetylglutamate kinase</fullName>
        <ecNumber evidence="9">2.7.2.8</ecNumber>
    </recommendedName>
    <alternativeName>
        <fullName evidence="9">N-acetyl-L-glutamate 5-phosphotransferase</fullName>
    </alternativeName>
    <alternativeName>
        <fullName evidence="9">NAG kinase</fullName>
        <shortName evidence="9">NAGK</shortName>
    </alternativeName>
</protein>
<dbReference type="GeneID" id="82526058"/>
<comment type="pathway">
    <text evidence="1 9">Amino-acid biosynthesis; L-arginine biosynthesis; N(2)-acetyl-L-ornithine from L-glutamate: step 2/4.</text>
</comment>
<dbReference type="RefSeq" id="WP_107032205.1">
    <property type="nucleotide sequence ID" value="NZ_CAOLYA010000035.1"/>
</dbReference>
<dbReference type="NCBIfam" id="TIGR00761">
    <property type="entry name" value="argB"/>
    <property type="match status" value="1"/>
</dbReference>
<keyword evidence="4 9" id="KW-0808">Transferase</keyword>
<feature type="site" description="Transition state stabilizer" evidence="9">
    <location>
        <position position="226"/>
    </location>
</feature>
<keyword evidence="3 9" id="KW-0028">Amino-acid biosynthesis</keyword>
<feature type="binding site" evidence="9">
    <location>
        <position position="160"/>
    </location>
    <ligand>
        <name>substrate</name>
    </ligand>
</feature>
<evidence type="ECO:0000256" key="5">
    <source>
        <dbReference type="ARBA" id="ARBA00022741"/>
    </source>
</evidence>
<dbReference type="PIRSF" id="PIRSF000728">
    <property type="entry name" value="NAGK"/>
    <property type="match status" value="1"/>
</dbReference>
<comment type="subcellular location">
    <subcellularLocation>
        <location evidence="9">Cytoplasm</location>
    </subcellularLocation>
</comment>
<keyword evidence="6 9" id="KW-0418">Kinase</keyword>
<proteinExistence type="inferred from homology"/>
<evidence type="ECO:0000256" key="1">
    <source>
        <dbReference type="ARBA" id="ARBA00004828"/>
    </source>
</evidence>
<keyword evidence="2 9" id="KW-0055">Arginine biosynthesis</keyword>
<dbReference type="Gene3D" id="3.40.1160.10">
    <property type="entry name" value="Acetylglutamate kinase-like"/>
    <property type="match status" value="1"/>
</dbReference>
<organism evidence="11 12">
    <name type="scientific">Duncaniella muris</name>
    <dbReference type="NCBI Taxonomy" id="2094150"/>
    <lineage>
        <taxon>Bacteria</taxon>
        <taxon>Pseudomonadati</taxon>
        <taxon>Bacteroidota</taxon>
        <taxon>Bacteroidia</taxon>
        <taxon>Bacteroidales</taxon>
        <taxon>Muribaculaceae</taxon>
        <taxon>Duncaniella</taxon>
    </lineage>
</organism>
<dbReference type="InterPro" id="IPR036393">
    <property type="entry name" value="AceGlu_kinase-like_sf"/>
</dbReference>
<keyword evidence="7 9" id="KW-0067">ATP-binding</keyword>
<feature type="site" description="Transition state stabilizer" evidence="9">
    <location>
        <position position="9"/>
    </location>
</feature>
<dbReference type="EC" id="2.7.2.8" evidence="9"/>
<comment type="caution">
    <text evidence="11">The sequence shown here is derived from an EMBL/GenBank/DDBJ whole genome shotgun (WGS) entry which is preliminary data.</text>
</comment>
<dbReference type="GO" id="GO:0005737">
    <property type="term" value="C:cytoplasm"/>
    <property type="evidence" value="ECO:0007669"/>
    <property type="project" value="UniProtKB-SubCell"/>
</dbReference>
<dbReference type="CDD" id="cd04238">
    <property type="entry name" value="AAK_NAGK-like"/>
    <property type="match status" value="1"/>
</dbReference>
<keyword evidence="12" id="KW-1185">Reference proteome</keyword>
<dbReference type="UniPathway" id="UPA00068">
    <property type="reaction ID" value="UER00107"/>
</dbReference>
<dbReference type="AlphaFoldDB" id="A0A2V1IQ08"/>
<comment type="catalytic activity">
    <reaction evidence="8 9">
        <text>N-acetyl-L-glutamate + ATP = N-acetyl-L-glutamyl 5-phosphate + ADP</text>
        <dbReference type="Rhea" id="RHEA:14629"/>
        <dbReference type="ChEBI" id="CHEBI:30616"/>
        <dbReference type="ChEBI" id="CHEBI:44337"/>
        <dbReference type="ChEBI" id="CHEBI:57936"/>
        <dbReference type="ChEBI" id="CHEBI:456216"/>
        <dbReference type="EC" id="2.7.2.8"/>
    </reaction>
</comment>
<reference evidence="12" key="1">
    <citation type="submission" date="2018-02" db="EMBL/GenBank/DDBJ databases">
        <authorList>
            <person name="Clavel T."/>
            <person name="Strowig T."/>
        </authorList>
    </citation>
    <scope>NUCLEOTIDE SEQUENCE [LARGE SCALE GENOMIC DNA]</scope>
    <source>
        <strain evidence="12">DSM 103720</strain>
    </source>
</reference>
<accession>A0A2V1IQ08</accession>
<evidence type="ECO:0000256" key="3">
    <source>
        <dbReference type="ARBA" id="ARBA00022605"/>
    </source>
</evidence>
<keyword evidence="9" id="KW-0963">Cytoplasm</keyword>
<dbReference type="GO" id="GO:0005524">
    <property type="term" value="F:ATP binding"/>
    <property type="evidence" value="ECO:0007669"/>
    <property type="project" value="UniProtKB-UniRule"/>
</dbReference>
<dbReference type="PANTHER" id="PTHR23342">
    <property type="entry name" value="N-ACETYLGLUTAMATE SYNTHASE"/>
    <property type="match status" value="1"/>
</dbReference>
<evidence type="ECO:0000256" key="2">
    <source>
        <dbReference type="ARBA" id="ARBA00022571"/>
    </source>
</evidence>
<keyword evidence="5 9" id="KW-0547">Nucleotide-binding</keyword>
<feature type="binding site" evidence="9">
    <location>
        <begin position="41"/>
        <end position="42"/>
    </location>
    <ligand>
        <name>substrate</name>
    </ligand>
</feature>
<dbReference type="PANTHER" id="PTHR23342:SF0">
    <property type="entry name" value="N-ACETYLGLUTAMATE SYNTHASE, MITOCHONDRIAL"/>
    <property type="match status" value="1"/>
</dbReference>
<evidence type="ECO:0000256" key="4">
    <source>
        <dbReference type="ARBA" id="ARBA00022679"/>
    </source>
</evidence>
<dbReference type="GO" id="GO:0042450">
    <property type="term" value="P:L-arginine biosynthetic process via ornithine"/>
    <property type="evidence" value="ECO:0007669"/>
    <property type="project" value="UniProtKB-UniRule"/>
</dbReference>
<dbReference type="InterPro" id="IPR001048">
    <property type="entry name" value="Asp/Glu/Uridylate_kinase"/>
</dbReference>
<dbReference type="GO" id="GO:0003991">
    <property type="term" value="F:acetylglutamate kinase activity"/>
    <property type="evidence" value="ECO:0007669"/>
    <property type="project" value="UniProtKB-UniRule"/>
</dbReference>
<dbReference type="Pfam" id="PF00696">
    <property type="entry name" value="AA_kinase"/>
    <property type="match status" value="1"/>
</dbReference>
<evidence type="ECO:0000313" key="11">
    <source>
        <dbReference type="EMBL" id="PWB02362.1"/>
    </source>
</evidence>
<dbReference type="InterPro" id="IPR004662">
    <property type="entry name" value="AcgluKinase_fam"/>
</dbReference>
<dbReference type="Proteomes" id="UP000244905">
    <property type="component" value="Unassembled WGS sequence"/>
</dbReference>
<evidence type="ECO:0000313" key="12">
    <source>
        <dbReference type="Proteomes" id="UP000244905"/>
    </source>
</evidence>
<evidence type="ECO:0000256" key="7">
    <source>
        <dbReference type="ARBA" id="ARBA00022840"/>
    </source>
</evidence>
<evidence type="ECO:0000256" key="8">
    <source>
        <dbReference type="ARBA" id="ARBA00048141"/>
    </source>
</evidence>
<gene>
    <name evidence="9 11" type="primary">argB</name>
    <name evidence="11" type="ORF">C5O23_06835</name>
</gene>
<evidence type="ECO:0000256" key="9">
    <source>
        <dbReference type="HAMAP-Rule" id="MF_00082"/>
    </source>
</evidence>
<dbReference type="InterPro" id="IPR037528">
    <property type="entry name" value="ArgB"/>
</dbReference>
<dbReference type="SUPFAM" id="SSF53633">
    <property type="entry name" value="Carbamate kinase-like"/>
    <property type="match status" value="1"/>
</dbReference>
<comment type="similarity">
    <text evidence="9">Belongs to the acetylglutamate kinase family. ArgB subfamily.</text>
</comment>